<keyword evidence="2" id="KW-1185">Reference proteome</keyword>
<dbReference type="Proteomes" id="UP001432251">
    <property type="component" value="Chromosome"/>
</dbReference>
<protein>
    <submittedName>
        <fullName evidence="1">DUF1330 domain-containing protein</fullName>
    </submittedName>
</protein>
<accession>A0ACD5AGA8</accession>
<organism evidence="1 2">
    <name type="scientific">Streptomyces citrinus</name>
    <dbReference type="NCBI Taxonomy" id="3118173"/>
    <lineage>
        <taxon>Bacteria</taxon>
        <taxon>Bacillati</taxon>
        <taxon>Actinomycetota</taxon>
        <taxon>Actinomycetes</taxon>
        <taxon>Kitasatosporales</taxon>
        <taxon>Streptomycetaceae</taxon>
        <taxon>Streptomyces</taxon>
    </lineage>
</organism>
<reference evidence="1" key="1">
    <citation type="journal article" date="2025" name="Int. J. Syst. Evol. Microbiol.">
        <title>Streptomyces citrinus sp. nov., with yellow diffusible pigment.</title>
        <authorList>
            <person name="He Y."/>
            <person name="Yang E."/>
            <person name="Xu J."/>
            <person name="Sun Y."/>
            <person name="Sun L."/>
        </authorList>
    </citation>
    <scope>NUCLEOTIDE SEQUENCE</scope>
    <source>
        <strain evidence="1">Q6</strain>
    </source>
</reference>
<evidence type="ECO:0000313" key="1">
    <source>
        <dbReference type="EMBL" id="WWQ66261.1"/>
    </source>
</evidence>
<sequence length="113" mass="12440">MTAYAIAVLRPTAPVHPEVLVYIERVQSTFEPFGGRFLSHGKSGEWREGERLGDVVLVEFPDLERARAWYASPAYQEILPMRTAHIPGELVLLDGVPDGYDASRTAAAMRAAG</sequence>
<gene>
    <name evidence="1" type="ORF">V2W30_24985</name>
</gene>
<evidence type="ECO:0000313" key="2">
    <source>
        <dbReference type="Proteomes" id="UP001432251"/>
    </source>
</evidence>
<name>A0ACD5AGA8_9ACTN</name>
<proteinExistence type="predicted"/>
<dbReference type="EMBL" id="CP146022">
    <property type="protein sequence ID" value="WWQ66261.1"/>
    <property type="molecule type" value="Genomic_DNA"/>
</dbReference>